<gene>
    <name evidence="1" type="ORF">NTEN_LOCUS12436</name>
</gene>
<feature type="non-terminal residue" evidence="1">
    <location>
        <position position="1"/>
    </location>
</feature>
<dbReference type="SUPFAM" id="SSF56235">
    <property type="entry name" value="N-terminal nucleophile aminohydrolases (Ntn hydrolases)"/>
    <property type="match status" value="1"/>
</dbReference>
<dbReference type="AlphaFoldDB" id="A0A6H5H0H7"/>
<dbReference type="InterPro" id="IPR029055">
    <property type="entry name" value="Ntn_hydrolases_N"/>
</dbReference>
<dbReference type="Gene3D" id="3.60.20.30">
    <property type="entry name" value="(Glycosyl)asparaginase"/>
    <property type="match status" value="1"/>
</dbReference>
<reference evidence="1 2" key="1">
    <citation type="submission" date="2020-02" db="EMBL/GenBank/DDBJ databases">
        <authorList>
            <person name="Ferguson B K."/>
        </authorList>
    </citation>
    <scope>NUCLEOTIDE SEQUENCE [LARGE SCALE GENOMIC DNA]</scope>
</reference>
<evidence type="ECO:0000313" key="1">
    <source>
        <dbReference type="EMBL" id="CAB0007030.1"/>
    </source>
</evidence>
<dbReference type="Proteomes" id="UP000479000">
    <property type="component" value="Unassembled WGS sequence"/>
</dbReference>
<sequence>AGVVGAGCWAEGPVAVTVSGNGEDLIRTSLCKEVARAIMASNDLASTLVQTITKLFLGWRIIIYCLRYRMPRFLILCYNHAYSPRSFQVTPFCIFQNRNTSRPARPNFAES</sequence>
<name>A0A6H5H0H7_9HEMI</name>
<organism evidence="1 2">
    <name type="scientific">Nesidiocoris tenuis</name>
    <dbReference type="NCBI Taxonomy" id="355587"/>
    <lineage>
        <taxon>Eukaryota</taxon>
        <taxon>Metazoa</taxon>
        <taxon>Ecdysozoa</taxon>
        <taxon>Arthropoda</taxon>
        <taxon>Hexapoda</taxon>
        <taxon>Insecta</taxon>
        <taxon>Pterygota</taxon>
        <taxon>Neoptera</taxon>
        <taxon>Paraneoptera</taxon>
        <taxon>Hemiptera</taxon>
        <taxon>Heteroptera</taxon>
        <taxon>Panheteroptera</taxon>
        <taxon>Cimicomorpha</taxon>
        <taxon>Miridae</taxon>
        <taxon>Dicyphina</taxon>
        <taxon>Nesidiocoris</taxon>
    </lineage>
</organism>
<proteinExistence type="predicted"/>
<evidence type="ECO:0000313" key="2">
    <source>
        <dbReference type="Proteomes" id="UP000479000"/>
    </source>
</evidence>
<accession>A0A6H5H0H7</accession>
<dbReference type="EMBL" id="CADCXU010018607">
    <property type="protein sequence ID" value="CAB0007030.1"/>
    <property type="molecule type" value="Genomic_DNA"/>
</dbReference>
<protein>
    <submittedName>
        <fullName evidence="1">Uncharacterized protein</fullName>
    </submittedName>
</protein>
<keyword evidence="2" id="KW-1185">Reference proteome</keyword>
<dbReference type="OrthoDB" id="77601at2759"/>